<sequence length="330" mass="38002">MVPSLVKIVSTFKDTDTKKIYLIQNKMDQTFFVQRKMKHADYFVYKTLQEHPIQGIPKIYDIQIEEEWLVITEEFIQAPTLAELLPFSEKEAVNIVCQLCDILTCLHQFHPPIIHRDIKPENIFYQDGKVILFDFDIARFYDPSKIRDTTLLGSVGYAAPEQFGFAQTGVQSDVYSCGKLLQVLLTGRLDLSVKGRFERIIRKTLSMDPKDRFQSAAQLKAELQEIGWIFPGINNRSRKGKVGSWIGWIFSICVVLSINIQKNTSFKHDSLYLIACFLVLALLELVICNRHKVQKYDLPLIRWGILSLMYFLLLVIGIGILSLFDMMLPA</sequence>
<dbReference type="PROSITE" id="PS50011">
    <property type="entry name" value="PROTEIN_KINASE_DOM"/>
    <property type="match status" value="1"/>
</dbReference>
<keyword evidence="2 8" id="KW-0808">Transferase</keyword>
<dbReference type="SUPFAM" id="SSF56112">
    <property type="entry name" value="Protein kinase-like (PK-like)"/>
    <property type="match status" value="1"/>
</dbReference>
<evidence type="ECO:0000256" key="5">
    <source>
        <dbReference type="ARBA" id="ARBA00022840"/>
    </source>
</evidence>
<dbReference type="Pfam" id="PF00069">
    <property type="entry name" value="Pkinase"/>
    <property type="match status" value="1"/>
</dbReference>
<dbReference type="AlphaFoldDB" id="A0A380LMC7"/>
<dbReference type="InterPro" id="IPR000719">
    <property type="entry name" value="Prot_kinase_dom"/>
</dbReference>
<evidence type="ECO:0000256" key="2">
    <source>
        <dbReference type="ARBA" id="ARBA00022679"/>
    </source>
</evidence>
<dbReference type="PANTHER" id="PTHR43289:SF6">
    <property type="entry name" value="SERINE_THREONINE-PROTEIN KINASE NEKL-3"/>
    <property type="match status" value="1"/>
</dbReference>
<dbReference type="SMART" id="SM00220">
    <property type="entry name" value="S_TKc"/>
    <property type="match status" value="1"/>
</dbReference>
<dbReference type="PANTHER" id="PTHR43289">
    <property type="entry name" value="MITOGEN-ACTIVATED PROTEIN KINASE KINASE KINASE 20-RELATED"/>
    <property type="match status" value="1"/>
</dbReference>
<keyword evidence="6" id="KW-0472">Membrane</keyword>
<evidence type="ECO:0000256" key="6">
    <source>
        <dbReference type="SAM" id="Phobius"/>
    </source>
</evidence>
<protein>
    <recommendedName>
        <fullName evidence="1">non-specific serine/threonine protein kinase</fullName>
        <ecNumber evidence="1">2.7.11.1</ecNumber>
    </recommendedName>
</protein>
<keyword evidence="5" id="KW-0067">ATP-binding</keyword>
<evidence type="ECO:0000313" key="8">
    <source>
        <dbReference type="EMBL" id="SUO04407.1"/>
    </source>
</evidence>
<gene>
    <name evidence="8" type="primary">prkC</name>
    <name evidence="8" type="ORF">NCTC11087_01320</name>
</gene>
<feature type="transmembrane region" description="Helical" evidence="6">
    <location>
        <begin position="300"/>
        <end position="324"/>
    </location>
</feature>
<evidence type="ECO:0000313" key="9">
    <source>
        <dbReference type="Proteomes" id="UP000255523"/>
    </source>
</evidence>
<feature type="domain" description="Protein kinase" evidence="7">
    <location>
        <begin position="1"/>
        <end position="229"/>
    </location>
</feature>
<feature type="transmembrane region" description="Helical" evidence="6">
    <location>
        <begin position="270"/>
        <end position="288"/>
    </location>
</feature>
<keyword evidence="6" id="KW-0812">Transmembrane</keyword>
<keyword evidence="9" id="KW-1185">Reference proteome</keyword>
<dbReference type="GO" id="GO:0005524">
    <property type="term" value="F:ATP binding"/>
    <property type="evidence" value="ECO:0007669"/>
    <property type="project" value="UniProtKB-KW"/>
</dbReference>
<reference evidence="8 9" key="1">
    <citation type="submission" date="2018-06" db="EMBL/GenBank/DDBJ databases">
        <authorList>
            <consortium name="Pathogen Informatics"/>
            <person name="Doyle S."/>
        </authorList>
    </citation>
    <scope>NUCLEOTIDE SEQUENCE [LARGE SCALE GENOMIC DNA]</scope>
    <source>
        <strain evidence="8 9">NCTC11087</strain>
    </source>
</reference>
<accession>A0A380LMC7</accession>
<name>A0A380LMC7_9FIRM</name>
<dbReference type="OrthoDB" id="9788659at2"/>
<keyword evidence="3" id="KW-0547">Nucleotide-binding</keyword>
<keyword evidence="4 8" id="KW-0418">Kinase</keyword>
<dbReference type="GO" id="GO:0004674">
    <property type="term" value="F:protein serine/threonine kinase activity"/>
    <property type="evidence" value="ECO:0007669"/>
    <property type="project" value="UniProtKB-EC"/>
</dbReference>
<dbReference type="InterPro" id="IPR011009">
    <property type="entry name" value="Kinase-like_dom_sf"/>
</dbReference>
<evidence type="ECO:0000256" key="4">
    <source>
        <dbReference type="ARBA" id="ARBA00022777"/>
    </source>
</evidence>
<dbReference type="EMBL" id="UHFX01000003">
    <property type="protein sequence ID" value="SUO04407.1"/>
    <property type="molecule type" value="Genomic_DNA"/>
</dbReference>
<dbReference type="Proteomes" id="UP000255523">
    <property type="component" value="Unassembled WGS sequence"/>
</dbReference>
<proteinExistence type="predicted"/>
<organism evidence="8 9">
    <name type="scientific">Faecalicoccus pleomorphus</name>
    <dbReference type="NCBI Taxonomy" id="1323"/>
    <lineage>
        <taxon>Bacteria</taxon>
        <taxon>Bacillati</taxon>
        <taxon>Bacillota</taxon>
        <taxon>Erysipelotrichia</taxon>
        <taxon>Erysipelotrichales</taxon>
        <taxon>Erysipelotrichaceae</taxon>
        <taxon>Faecalicoccus</taxon>
    </lineage>
</organism>
<dbReference type="InterPro" id="IPR008271">
    <property type="entry name" value="Ser/Thr_kinase_AS"/>
</dbReference>
<dbReference type="EC" id="2.7.11.1" evidence="1"/>
<evidence type="ECO:0000259" key="7">
    <source>
        <dbReference type="PROSITE" id="PS50011"/>
    </source>
</evidence>
<dbReference type="CDD" id="cd14014">
    <property type="entry name" value="STKc_PknB_like"/>
    <property type="match status" value="1"/>
</dbReference>
<evidence type="ECO:0000256" key="3">
    <source>
        <dbReference type="ARBA" id="ARBA00022741"/>
    </source>
</evidence>
<keyword evidence="6" id="KW-1133">Transmembrane helix</keyword>
<evidence type="ECO:0000256" key="1">
    <source>
        <dbReference type="ARBA" id="ARBA00012513"/>
    </source>
</evidence>
<feature type="transmembrane region" description="Helical" evidence="6">
    <location>
        <begin position="242"/>
        <end position="258"/>
    </location>
</feature>
<dbReference type="PROSITE" id="PS00108">
    <property type="entry name" value="PROTEIN_KINASE_ST"/>
    <property type="match status" value="1"/>
</dbReference>
<dbReference type="Gene3D" id="1.10.510.10">
    <property type="entry name" value="Transferase(Phosphotransferase) domain 1"/>
    <property type="match status" value="1"/>
</dbReference>